<evidence type="ECO:0000256" key="1">
    <source>
        <dbReference type="SAM" id="MobiDB-lite"/>
    </source>
</evidence>
<feature type="compositionally biased region" description="Gly residues" evidence="1">
    <location>
        <begin position="31"/>
        <end position="40"/>
    </location>
</feature>
<dbReference type="RefSeq" id="WP_132150851.1">
    <property type="nucleotide sequence ID" value="NZ_SLWR01000007.1"/>
</dbReference>
<dbReference type="AlphaFoldDB" id="A0A4R2IPP8"/>
<reference evidence="3 4" key="1">
    <citation type="journal article" date="2015" name="Stand. Genomic Sci.">
        <title>Genomic Encyclopedia of Bacterial and Archaeal Type Strains, Phase III: the genomes of soil and plant-associated and newly described type strains.</title>
        <authorList>
            <person name="Whitman W.B."/>
            <person name="Woyke T."/>
            <person name="Klenk H.P."/>
            <person name="Zhou Y."/>
            <person name="Lilburn T.G."/>
            <person name="Beck B.J."/>
            <person name="De Vos P."/>
            <person name="Vandamme P."/>
            <person name="Eisen J.A."/>
            <person name="Garrity G."/>
            <person name="Hugenholtz P."/>
            <person name="Kyrpides N.C."/>
        </authorList>
    </citation>
    <scope>NUCLEOTIDE SEQUENCE [LARGE SCALE GENOMIC DNA]</scope>
    <source>
        <strain evidence="3 4">VKM Ac-2541</strain>
    </source>
</reference>
<evidence type="ECO:0000313" key="4">
    <source>
        <dbReference type="Proteomes" id="UP000295573"/>
    </source>
</evidence>
<proteinExistence type="predicted"/>
<dbReference type="Proteomes" id="UP000295573">
    <property type="component" value="Unassembled WGS sequence"/>
</dbReference>
<dbReference type="EMBL" id="SLWR01000007">
    <property type="protein sequence ID" value="TCO46029.1"/>
    <property type="molecule type" value="Genomic_DNA"/>
</dbReference>
<feature type="transmembrane region" description="Helical" evidence="2">
    <location>
        <begin position="251"/>
        <end position="270"/>
    </location>
</feature>
<feature type="transmembrane region" description="Helical" evidence="2">
    <location>
        <begin position="174"/>
        <end position="195"/>
    </location>
</feature>
<feature type="transmembrane region" description="Helical" evidence="2">
    <location>
        <begin position="132"/>
        <end position="154"/>
    </location>
</feature>
<keyword evidence="2" id="KW-0472">Membrane</keyword>
<name>A0A4R2IPP8_9ACTN</name>
<accession>A0A4R2IPP8</accession>
<evidence type="ECO:0000313" key="3">
    <source>
        <dbReference type="EMBL" id="TCO46029.1"/>
    </source>
</evidence>
<feature type="region of interest" description="Disordered" evidence="1">
    <location>
        <begin position="1"/>
        <end position="124"/>
    </location>
</feature>
<feature type="transmembrane region" description="Helical" evidence="2">
    <location>
        <begin position="216"/>
        <end position="239"/>
    </location>
</feature>
<sequence>MSSQDFPTYGRGEEPAEQPAEEHHYAPPSPYGGGTYGTGPHGEQQSGHYAQPQPGAYNTPQYGAPPQTRPGQATQPGQPIYGQPAQPGAPTYTQPPVYRPGHPYGAPVHPQQHQIPTYGRETPSRDPRAARVLLLATIIAAVYGLLVVSVQRVALREISQAPGSPLNHPLRTDVIDTIGQLLLLLVGAAAIGMWTRDVLSRRKAGRQPESAELGGLLLVGVSLVPILVWFVMVLSTGMGAVDESIDRLPTAYGWGGIGLLILAVGLFLGYRELKPDVPNAVVQAAPARPPWE</sequence>
<keyword evidence="2" id="KW-0812">Transmembrane</keyword>
<protein>
    <submittedName>
        <fullName evidence="3">Uncharacterized protein</fullName>
    </submittedName>
</protein>
<keyword evidence="4" id="KW-1185">Reference proteome</keyword>
<gene>
    <name evidence="3" type="ORF">EV646_10750</name>
</gene>
<evidence type="ECO:0000256" key="2">
    <source>
        <dbReference type="SAM" id="Phobius"/>
    </source>
</evidence>
<comment type="caution">
    <text evidence="3">The sequence shown here is derived from an EMBL/GenBank/DDBJ whole genome shotgun (WGS) entry which is preliminary data.</text>
</comment>
<dbReference type="OrthoDB" id="3825492at2"/>
<organism evidence="3 4">
    <name type="scientific">Kribbella antiqua</name>
    <dbReference type="NCBI Taxonomy" id="2512217"/>
    <lineage>
        <taxon>Bacteria</taxon>
        <taxon>Bacillati</taxon>
        <taxon>Actinomycetota</taxon>
        <taxon>Actinomycetes</taxon>
        <taxon>Propionibacteriales</taxon>
        <taxon>Kribbellaceae</taxon>
        <taxon>Kribbella</taxon>
    </lineage>
</organism>
<keyword evidence="2" id="KW-1133">Transmembrane helix</keyword>